<proteinExistence type="predicted"/>
<organism evidence="1 2">
    <name type="scientific">Lupinus albus</name>
    <name type="common">White lupine</name>
    <name type="synonym">Lupinus termis</name>
    <dbReference type="NCBI Taxonomy" id="3870"/>
    <lineage>
        <taxon>Eukaryota</taxon>
        <taxon>Viridiplantae</taxon>
        <taxon>Streptophyta</taxon>
        <taxon>Embryophyta</taxon>
        <taxon>Tracheophyta</taxon>
        <taxon>Spermatophyta</taxon>
        <taxon>Magnoliopsida</taxon>
        <taxon>eudicotyledons</taxon>
        <taxon>Gunneridae</taxon>
        <taxon>Pentapetalae</taxon>
        <taxon>rosids</taxon>
        <taxon>fabids</taxon>
        <taxon>Fabales</taxon>
        <taxon>Fabaceae</taxon>
        <taxon>Papilionoideae</taxon>
        <taxon>50 kb inversion clade</taxon>
        <taxon>genistoids sensu lato</taxon>
        <taxon>core genistoids</taxon>
        <taxon>Genisteae</taxon>
        <taxon>Lupinus</taxon>
    </lineage>
</organism>
<evidence type="ECO:0000313" key="1">
    <source>
        <dbReference type="EMBL" id="KAE9584545.1"/>
    </source>
</evidence>
<evidence type="ECO:0000313" key="2">
    <source>
        <dbReference type="Proteomes" id="UP000447434"/>
    </source>
</evidence>
<dbReference type="InterPro" id="IPR032675">
    <property type="entry name" value="LRR_dom_sf"/>
</dbReference>
<dbReference type="OrthoDB" id="10461836at2759"/>
<sequence>MKILKSLGCCNITLTIGDLLMSEGFPRIEELDISCYRYGINNATSPVSDIDIKALSLALTKLRKVKLSGNHVINYSLFFHLCKNCEFLENVALTCCEIISQDGIASAIITRYPI</sequence>
<dbReference type="AlphaFoldDB" id="A0A6A4MX12"/>
<reference evidence="2" key="1">
    <citation type="journal article" date="2020" name="Nat. Commun.">
        <title>Genome sequence of the cluster root forming white lupin.</title>
        <authorList>
            <person name="Hufnagel B."/>
            <person name="Marques A."/>
            <person name="Soriano A."/>
            <person name="Marques L."/>
            <person name="Divol F."/>
            <person name="Doumas P."/>
            <person name="Sallet E."/>
            <person name="Mancinotti D."/>
            <person name="Carrere S."/>
            <person name="Marande W."/>
            <person name="Arribat S."/>
            <person name="Keller J."/>
            <person name="Huneau C."/>
            <person name="Blein T."/>
            <person name="Aime D."/>
            <person name="Laguerre M."/>
            <person name="Taylor J."/>
            <person name="Schubert V."/>
            <person name="Nelson M."/>
            <person name="Geu-Flores F."/>
            <person name="Crespi M."/>
            <person name="Gallardo-Guerrero K."/>
            <person name="Delaux P.-M."/>
            <person name="Salse J."/>
            <person name="Berges H."/>
            <person name="Guyot R."/>
            <person name="Gouzy J."/>
            <person name="Peret B."/>
        </authorList>
    </citation>
    <scope>NUCLEOTIDE SEQUENCE [LARGE SCALE GENOMIC DNA]</scope>
    <source>
        <strain evidence="2">cv. Amiga</strain>
    </source>
</reference>
<dbReference type="SUPFAM" id="SSF52047">
    <property type="entry name" value="RNI-like"/>
    <property type="match status" value="1"/>
</dbReference>
<dbReference type="Proteomes" id="UP000447434">
    <property type="component" value="Chromosome 25"/>
</dbReference>
<gene>
    <name evidence="1" type="ORF">Lalb_Chr25g0279231</name>
</gene>
<protein>
    <submittedName>
        <fullName evidence="1">Putative leucine-rich repeat domain, L domain-containing protein</fullName>
    </submittedName>
</protein>
<dbReference type="Gene3D" id="3.80.10.10">
    <property type="entry name" value="Ribonuclease Inhibitor"/>
    <property type="match status" value="1"/>
</dbReference>
<comment type="caution">
    <text evidence="1">The sequence shown here is derived from an EMBL/GenBank/DDBJ whole genome shotgun (WGS) entry which is preliminary data.</text>
</comment>
<keyword evidence="2" id="KW-1185">Reference proteome</keyword>
<dbReference type="EMBL" id="WOCE01000025">
    <property type="protein sequence ID" value="KAE9584545.1"/>
    <property type="molecule type" value="Genomic_DNA"/>
</dbReference>
<name>A0A6A4MX12_LUPAL</name>
<accession>A0A6A4MX12</accession>